<evidence type="ECO:0000256" key="9">
    <source>
        <dbReference type="ARBA" id="ARBA00023180"/>
    </source>
</evidence>
<evidence type="ECO:0000256" key="6">
    <source>
        <dbReference type="ARBA" id="ARBA00022989"/>
    </source>
</evidence>
<dbReference type="Proteomes" id="UP000694559">
    <property type="component" value="Unplaced"/>
</dbReference>
<keyword evidence="4 11" id="KW-0732">Signal</keyword>
<evidence type="ECO:0000256" key="10">
    <source>
        <dbReference type="RuleBase" id="RU004439"/>
    </source>
</evidence>
<evidence type="ECO:0000313" key="14">
    <source>
        <dbReference type="Proteomes" id="UP000694559"/>
    </source>
</evidence>
<keyword evidence="6" id="KW-1133">Transmembrane helix</keyword>
<protein>
    <recommendedName>
        <fullName evidence="12">MHC class I-like antigen recognition-like domain-containing protein</fullName>
    </recommendedName>
</protein>
<keyword evidence="3" id="KW-0812">Transmembrane</keyword>
<keyword evidence="7" id="KW-0472">Membrane</keyword>
<keyword evidence="9" id="KW-0325">Glycoprotein</keyword>
<evidence type="ECO:0000256" key="5">
    <source>
        <dbReference type="ARBA" id="ARBA00022859"/>
    </source>
</evidence>
<reference evidence="13" key="2">
    <citation type="submission" date="2025-09" db="UniProtKB">
        <authorList>
            <consortium name="Ensembl"/>
        </authorList>
    </citation>
    <scope>IDENTIFICATION</scope>
</reference>
<evidence type="ECO:0000256" key="1">
    <source>
        <dbReference type="ARBA" id="ARBA00004479"/>
    </source>
</evidence>
<evidence type="ECO:0000256" key="11">
    <source>
        <dbReference type="SAM" id="SignalP"/>
    </source>
</evidence>
<evidence type="ECO:0000256" key="4">
    <source>
        <dbReference type="ARBA" id="ARBA00022729"/>
    </source>
</evidence>
<organism evidence="13 14">
    <name type="scientific">Naja naja</name>
    <name type="common">Indian cobra</name>
    <dbReference type="NCBI Taxonomy" id="35670"/>
    <lineage>
        <taxon>Eukaryota</taxon>
        <taxon>Metazoa</taxon>
        <taxon>Chordata</taxon>
        <taxon>Craniata</taxon>
        <taxon>Vertebrata</taxon>
        <taxon>Euteleostomi</taxon>
        <taxon>Lepidosauria</taxon>
        <taxon>Squamata</taxon>
        <taxon>Bifurcata</taxon>
        <taxon>Unidentata</taxon>
        <taxon>Episquamata</taxon>
        <taxon>Toxicofera</taxon>
        <taxon>Serpentes</taxon>
        <taxon>Colubroidea</taxon>
        <taxon>Elapidae</taxon>
        <taxon>Elapinae</taxon>
        <taxon>Naja</taxon>
    </lineage>
</organism>
<dbReference type="SUPFAM" id="SSF54452">
    <property type="entry name" value="MHC antigen-recognition domain"/>
    <property type="match status" value="1"/>
</dbReference>
<evidence type="ECO:0000256" key="8">
    <source>
        <dbReference type="ARBA" id="ARBA00023157"/>
    </source>
</evidence>
<dbReference type="GO" id="GO:0009897">
    <property type="term" value="C:external side of plasma membrane"/>
    <property type="evidence" value="ECO:0007669"/>
    <property type="project" value="TreeGrafter"/>
</dbReference>
<feature type="signal peptide" evidence="11">
    <location>
        <begin position="1"/>
        <end position="22"/>
    </location>
</feature>
<dbReference type="GO" id="GO:0002474">
    <property type="term" value="P:antigen processing and presentation of peptide antigen via MHC class I"/>
    <property type="evidence" value="ECO:0007669"/>
    <property type="project" value="UniProtKB-KW"/>
</dbReference>
<evidence type="ECO:0000256" key="2">
    <source>
        <dbReference type="ARBA" id="ARBA00022451"/>
    </source>
</evidence>
<dbReference type="Pfam" id="PF00129">
    <property type="entry name" value="MHC_I"/>
    <property type="match status" value="1"/>
</dbReference>
<dbReference type="InterPro" id="IPR001039">
    <property type="entry name" value="MHC_I_a_a1/a2"/>
</dbReference>
<dbReference type="PANTHER" id="PTHR16675:SF242">
    <property type="entry name" value="MAJOR HISTOCOMPATIBILITY COMPLEX CLASS I-RELATED GENE PROTEIN"/>
    <property type="match status" value="1"/>
</dbReference>
<dbReference type="AlphaFoldDB" id="A0A8C6VBQ9"/>
<dbReference type="Ensembl" id="ENSNNAT00000003438.1">
    <property type="protein sequence ID" value="ENSNNAP00000003281.1"/>
    <property type="gene ID" value="ENSNNAG00000002168.1"/>
</dbReference>
<comment type="subcellular location">
    <subcellularLocation>
        <location evidence="1">Membrane</location>
        <topology evidence="1">Single-pass type I membrane protein</topology>
    </subcellularLocation>
</comment>
<feature type="domain" description="MHC class I-like antigen recognition-like" evidence="12">
    <location>
        <begin position="33"/>
        <end position="187"/>
    </location>
</feature>
<evidence type="ECO:0000259" key="12">
    <source>
        <dbReference type="Pfam" id="PF00129"/>
    </source>
</evidence>
<evidence type="ECO:0000256" key="3">
    <source>
        <dbReference type="ARBA" id="ARBA00022692"/>
    </source>
</evidence>
<dbReference type="PRINTS" id="PR01638">
    <property type="entry name" value="MHCCLASSI"/>
</dbReference>
<dbReference type="InterPro" id="IPR050208">
    <property type="entry name" value="MHC_class-I_related"/>
</dbReference>
<dbReference type="InterPro" id="IPR011162">
    <property type="entry name" value="MHC_I/II-like_Ag-recog"/>
</dbReference>
<reference evidence="13" key="1">
    <citation type="submission" date="2025-08" db="UniProtKB">
        <authorList>
            <consortium name="Ensembl"/>
        </authorList>
    </citation>
    <scope>IDENTIFICATION</scope>
</reference>
<dbReference type="PANTHER" id="PTHR16675">
    <property type="entry name" value="MHC CLASS I-RELATED"/>
    <property type="match status" value="1"/>
</dbReference>
<dbReference type="InterPro" id="IPR011161">
    <property type="entry name" value="MHC_I-like_Ag-recog"/>
</dbReference>
<dbReference type="InterPro" id="IPR037055">
    <property type="entry name" value="MHC_I-like_Ag-recog_sf"/>
</dbReference>
<dbReference type="GO" id="GO:0005615">
    <property type="term" value="C:extracellular space"/>
    <property type="evidence" value="ECO:0007669"/>
    <property type="project" value="TreeGrafter"/>
</dbReference>
<dbReference type="GeneTree" id="ENSGT01150000286995"/>
<keyword evidence="14" id="KW-1185">Reference proteome</keyword>
<evidence type="ECO:0000313" key="13">
    <source>
        <dbReference type="Ensembl" id="ENSNNAP00000003281.1"/>
    </source>
</evidence>
<keyword evidence="2" id="KW-0490">MHC I</keyword>
<comment type="similarity">
    <text evidence="10">Belongs to the MHC class I family.</text>
</comment>
<sequence length="238" mass="27619">TAIMFPLFLKVCLWTPFSQIYCLPPFFPPGSSSHSLRTFYTLVLGSNQDVLQYIVVAYVDDQLVSRFDLTTRRMLPQVPWLLNVKKEDLHIWDFISQRVSNTERNYLTFSAGTHSWQRMIGCQLSKDGHKQGLDQKTLTWTAVDIRAQVIKRRWEAQPFIAQNRNIFLEKECIELLQKCMVYGKDYLLRKGKGGQGLVMLQENVEFVVQGQITDNQSWKGPCRSSSPTLCPRETLHHF</sequence>
<dbReference type="Gene3D" id="3.30.500.10">
    <property type="entry name" value="MHC class I-like antigen recognition-like"/>
    <property type="match status" value="1"/>
</dbReference>
<feature type="chain" id="PRO_5034990646" description="MHC class I-like antigen recognition-like domain-containing protein" evidence="11">
    <location>
        <begin position="23"/>
        <end position="238"/>
    </location>
</feature>
<dbReference type="GO" id="GO:0006955">
    <property type="term" value="P:immune response"/>
    <property type="evidence" value="ECO:0007669"/>
    <property type="project" value="TreeGrafter"/>
</dbReference>
<keyword evidence="8" id="KW-1015">Disulfide bond</keyword>
<proteinExistence type="inferred from homology"/>
<evidence type="ECO:0000256" key="7">
    <source>
        <dbReference type="ARBA" id="ARBA00023136"/>
    </source>
</evidence>
<keyword evidence="5" id="KW-0391">Immunity</keyword>
<accession>A0A8C6VBQ9</accession>
<name>A0A8C6VBQ9_NAJNA</name>
<dbReference type="GO" id="GO:0042612">
    <property type="term" value="C:MHC class I protein complex"/>
    <property type="evidence" value="ECO:0007669"/>
    <property type="project" value="UniProtKB-KW"/>
</dbReference>